<dbReference type="Proteomes" id="UP000030641">
    <property type="component" value="Unassembled WGS sequence"/>
</dbReference>
<protein>
    <submittedName>
        <fullName evidence="2">Uncharacterized protein</fullName>
    </submittedName>
</protein>
<gene>
    <name evidence="2" type="ORF">AUEXF2481DRAFT_87808</name>
</gene>
<dbReference type="AlphaFoldDB" id="A0A074YQL9"/>
<feature type="region of interest" description="Disordered" evidence="1">
    <location>
        <begin position="158"/>
        <end position="257"/>
    </location>
</feature>
<organism evidence="2 3">
    <name type="scientific">Aureobasidium subglaciale (strain EXF-2481)</name>
    <name type="common">Aureobasidium pullulans var. subglaciale</name>
    <dbReference type="NCBI Taxonomy" id="1043005"/>
    <lineage>
        <taxon>Eukaryota</taxon>
        <taxon>Fungi</taxon>
        <taxon>Dikarya</taxon>
        <taxon>Ascomycota</taxon>
        <taxon>Pezizomycotina</taxon>
        <taxon>Dothideomycetes</taxon>
        <taxon>Dothideomycetidae</taxon>
        <taxon>Dothideales</taxon>
        <taxon>Saccotheciaceae</taxon>
        <taxon>Aureobasidium</taxon>
    </lineage>
</organism>
<feature type="compositionally biased region" description="Basic and acidic residues" evidence="1">
    <location>
        <begin position="166"/>
        <end position="175"/>
    </location>
</feature>
<sequence length="317" mass="35583">MTDQVITMPKPVSDNLRRIKDNVKQITDQYTQSEELVENHMAKIFDKFQTTSQQPSLEKLLQRQEVLEKTKQFALSFIEICIRDLQQRAVSPAVFSARVQLSNIHEFTKDTSLGAIFESLPSDEDSVAILDLLEIAVRSAVTAGYPGVLQVLSETQLAVTDSATSPDRRIPDGSLRKTPRRASTRVSVAEPSDPRGVRAPARKQNQISNVNNEDETGVVENHDDAENEVQDEDATMTTSADEDEEPTQPSTHPTTSMIQDWRSYSDDALYTLHHQAHGWIEKNKADKIGVQSECNNLIIDHQIQQAKFADEMGKILR</sequence>
<name>A0A074YQL9_AURSE</name>
<accession>A0A074YQL9</accession>
<reference evidence="2 3" key="1">
    <citation type="journal article" date="2014" name="BMC Genomics">
        <title>Genome sequencing of four Aureobasidium pullulans varieties: biotechnological potential, stress tolerance, and description of new species.</title>
        <authorList>
            <person name="Gostin Ar C."/>
            <person name="Ohm R.A."/>
            <person name="Kogej T."/>
            <person name="Sonjak S."/>
            <person name="Turk M."/>
            <person name="Zajc J."/>
            <person name="Zalar P."/>
            <person name="Grube M."/>
            <person name="Sun H."/>
            <person name="Han J."/>
            <person name="Sharma A."/>
            <person name="Chiniquy J."/>
            <person name="Ngan C.Y."/>
            <person name="Lipzen A."/>
            <person name="Barry K."/>
            <person name="Grigoriev I.V."/>
            <person name="Gunde-Cimerman N."/>
        </authorList>
    </citation>
    <scope>NUCLEOTIDE SEQUENCE [LARGE SCALE GENOMIC DNA]</scope>
    <source>
        <strain evidence="2 3">EXF-2481</strain>
    </source>
</reference>
<evidence type="ECO:0000256" key="1">
    <source>
        <dbReference type="SAM" id="MobiDB-lite"/>
    </source>
</evidence>
<feature type="compositionally biased region" description="Acidic residues" evidence="1">
    <location>
        <begin position="212"/>
        <end position="246"/>
    </location>
</feature>
<evidence type="ECO:0000313" key="3">
    <source>
        <dbReference type="Proteomes" id="UP000030641"/>
    </source>
</evidence>
<dbReference type="HOGENOM" id="CLU_877117_0_0_1"/>
<dbReference type="InParanoid" id="A0A074YQL9"/>
<dbReference type="RefSeq" id="XP_013345079.1">
    <property type="nucleotide sequence ID" value="XM_013489625.1"/>
</dbReference>
<proteinExistence type="predicted"/>
<evidence type="ECO:0000313" key="2">
    <source>
        <dbReference type="EMBL" id="KEQ96402.1"/>
    </source>
</evidence>
<dbReference type="GeneID" id="25372004"/>
<dbReference type="EMBL" id="KL584756">
    <property type="protein sequence ID" value="KEQ96402.1"/>
    <property type="molecule type" value="Genomic_DNA"/>
</dbReference>
<keyword evidence="3" id="KW-1185">Reference proteome</keyword>
<feature type="compositionally biased region" description="Polar residues" evidence="1">
    <location>
        <begin position="247"/>
        <end position="257"/>
    </location>
</feature>
<dbReference type="OrthoDB" id="3896524at2759"/>